<keyword evidence="11 12" id="KW-0472">Membrane</keyword>
<evidence type="ECO:0000256" key="11">
    <source>
        <dbReference type="ARBA" id="ARBA00023136"/>
    </source>
</evidence>
<keyword evidence="10 12" id="KW-1133">Transmembrane helix</keyword>
<evidence type="ECO:0000256" key="4">
    <source>
        <dbReference type="ARBA" id="ARBA00016461"/>
    </source>
</evidence>
<keyword evidence="8 12" id="KW-0812">Transmembrane</keyword>
<comment type="caution">
    <text evidence="13">The sequence shown here is derived from an EMBL/GenBank/DDBJ whole genome shotgun (WGS) entry which is preliminary data.</text>
</comment>
<keyword evidence="6 12" id="KW-1003">Cell membrane</keyword>
<dbReference type="NCBIfam" id="TIGR03141">
    <property type="entry name" value="cytochro_ccmD"/>
    <property type="match status" value="1"/>
</dbReference>
<evidence type="ECO:0000256" key="2">
    <source>
        <dbReference type="ARBA" id="ARBA00004377"/>
    </source>
</evidence>
<organism evidence="13 14">
    <name type="scientific">Pseudoxanthomonas composti</name>
    <dbReference type="NCBI Taxonomy" id="2137479"/>
    <lineage>
        <taxon>Bacteria</taxon>
        <taxon>Pseudomonadati</taxon>
        <taxon>Pseudomonadota</taxon>
        <taxon>Gammaproteobacteria</taxon>
        <taxon>Lysobacterales</taxon>
        <taxon>Lysobacteraceae</taxon>
        <taxon>Pseudoxanthomonas</taxon>
    </lineage>
</organism>
<comment type="function">
    <text evidence="1 12">Required for the export of heme to the periplasm for the biogenesis of c-type cytochromes.</text>
</comment>
<keyword evidence="9 12" id="KW-0201">Cytochrome c-type biogenesis</keyword>
<evidence type="ECO:0000256" key="8">
    <source>
        <dbReference type="ARBA" id="ARBA00022692"/>
    </source>
</evidence>
<evidence type="ECO:0000256" key="1">
    <source>
        <dbReference type="ARBA" id="ARBA00002442"/>
    </source>
</evidence>
<dbReference type="InterPro" id="IPR007078">
    <property type="entry name" value="Haem_export_protD_CcmD"/>
</dbReference>
<dbReference type="EMBL" id="SAWZ01000002">
    <property type="protein sequence ID" value="RXR07006.1"/>
    <property type="molecule type" value="Genomic_DNA"/>
</dbReference>
<evidence type="ECO:0000313" key="13">
    <source>
        <dbReference type="EMBL" id="RXR07006.1"/>
    </source>
</evidence>
<keyword evidence="14" id="KW-1185">Reference proteome</keyword>
<accession>A0A4Q1JWN2</accession>
<sequence>MSYLPYVIGAYAVFVLVLAWDFIAPRLQLRRQLRAARALARRQQAARSPRDANAELAR</sequence>
<protein>
    <recommendedName>
        <fullName evidence="4 12">Heme exporter protein D</fullName>
    </recommendedName>
</protein>
<dbReference type="GO" id="GO:0017004">
    <property type="term" value="P:cytochrome complex assembly"/>
    <property type="evidence" value="ECO:0007669"/>
    <property type="project" value="UniProtKB-KW"/>
</dbReference>
<evidence type="ECO:0000313" key="14">
    <source>
        <dbReference type="Proteomes" id="UP000289784"/>
    </source>
</evidence>
<comment type="similarity">
    <text evidence="3 12">Belongs to the CcmD/CycX/HelD family.</text>
</comment>
<dbReference type="AlphaFoldDB" id="A0A4Q1JWN2"/>
<name>A0A4Q1JWN2_9GAMM</name>
<evidence type="ECO:0000256" key="6">
    <source>
        <dbReference type="ARBA" id="ARBA00022475"/>
    </source>
</evidence>
<dbReference type="RefSeq" id="WP_129469817.1">
    <property type="nucleotide sequence ID" value="NZ_SAWZ01000002.1"/>
</dbReference>
<proteinExistence type="inferred from homology"/>
<dbReference type="GO" id="GO:0005886">
    <property type="term" value="C:plasma membrane"/>
    <property type="evidence" value="ECO:0007669"/>
    <property type="project" value="UniProtKB-SubCell"/>
</dbReference>
<evidence type="ECO:0000256" key="5">
    <source>
        <dbReference type="ARBA" id="ARBA00022448"/>
    </source>
</evidence>
<dbReference type="GO" id="GO:0015886">
    <property type="term" value="P:heme transport"/>
    <property type="evidence" value="ECO:0007669"/>
    <property type="project" value="InterPro"/>
</dbReference>
<dbReference type="Proteomes" id="UP000289784">
    <property type="component" value="Unassembled WGS sequence"/>
</dbReference>
<keyword evidence="7 12" id="KW-0997">Cell inner membrane</keyword>
<evidence type="ECO:0000256" key="7">
    <source>
        <dbReference type="ARBA" id="ARBA00022519"/>
    </source>
</evidence>
<dbReference type="Pfam" id="PF04995">
    <property type="entry name" value="CcmD"/>
    <property type="match status" value="1"/>
</dbReference>
<reference evidence="13 14" key="1">
    <citation type="submission" date="2019-01" db="EMBL/GenBank/DDBJ databases">
        <title>Pseudoxanthomonas composti sp. nov., isolated from compost.</title>
        <authorList>
            <person name="Yang G."/>
        </authorList>
    </citation>
    <scope>NUCLEOTIDE SEQUENCE [LARGE SCALE GENOMIC DNA]</scope>
    <source>
        <strain evidence="13 14">GSS15</strain>
    </source>
</reference>
<evidence type="ECO:0000256" key="3">
    <source>
        <dbReference type="ARBA" id="ARBA00008741"/>
    </source>
</evidence>
<evidence type="ECO:0000256" key="10">
    <source>
        <dbReference type="ARBA" id="ARBA00022989"/>
    </source>
</evidence>
<gene>
    <name evidence="13" type="primary">ccmD</name>
    <name evidence="13" type="ORF">EPA99_03460</name>
</gene>
<keyword evidence="5 12" id="KW-0813">Transport</keyword>
<feature type="transmembrane region" description="Helical" evidence="12">
    <location>
        <begin position="6"/>
        <end position="24"/>
    </location>
</feature>
<comment type="subcellular location">
    <subcellularLocation>
        <location evidence="2 12">Cell inner membrane</location>
        <topology evidence="2 12">Single-pass membrane protein</topology>
    </subcellularLocation>
</comment>
<evidence type="ECO:0000256" key="9">
    <source>
        <dbReference type="ARBA" id="ARBA00022748"/>
    </source>
</evidence>
<evidence type="ECO:0000256" key="12">
    <source>
        <dbReference type="RuleBase" id="RU363101"/>
    </source>
</evidence>